<dbReference type="RefSeq" id="WP_375533075.1">
    <property type="nucleotide sequence ID" value="NZ_JBHIRX010000004.1"/>
</dbReference>
<name>A0ABV5BAN3_9BACL</name>
<gene>
    <name evidence="1" type="ORF">ACE3NQ_17715</name>
</gene>
<keyword evidence="2" id="KW-1185">Reference proteome</keyword>
<sequence>MDAAIRKMVLLDNCYLWKRDDGEAMKSNKKEEQEQGDLLVFKEQFFDFFLYYLPEFSPKAEDRKEGEKTSKKMRS</sequence>
<comment type="caution">
    <text evidence="1">The sequence shown here is derived from an EMBL/GenBank/DDBJ whole genome shotgun (WGS) entry which is preliminary data.</text>
</comment>
<protein>
    <submittedName>
        <fullName evidence="1">Uncharacterized protein</fullName>
    </submittedName>
</protein>
<reference evidence="1 2" key="1">
    <citation type="submission" date="2024-09" db="EMBL/GenBank/DDBJ databases">
        <authorList>
            <person name="Ruan L."/>
        </authorList>
    </citation>
    <scope>NUCLEOTIDE SEQUENCE [LARGE SCALE GENOMIC DNA]</scope>
    <source>
        <strain evidence="1 2">D33</strain>
    </source>
</reference>
<dbReference type="EMBL" id="JBHILM010000020">
    <property type="protein sequence ID" value="MFB5682758.1"/>
    <property type="molecule type" value="Genomic_DNA"/>
</dbReference>
<evidence type="ECO:0000313" key="1">
    <source>
        <dbReference type="EMBL" id="MFB5682758.1"/>
    </source>
</evidence>
<organism evidence="1 2">
    <name type="scientific">Paenibacillus terreus</name>
    <dbReference type="NCBI Taxonomy" id="1387834"/>
    <lineage>
        <taxon>Bacteria</taxon>
        <taxon>Bacillati</taxon>
        <taxon>Bacillota</taxon>
        <taxon>Bacilli</taxon>
        <taxon>Bacillales</taxon>
        <taxon>Paenibacillaceae</taxon>
        <taxon>Paenibacillus</taxon>
    </lineage>
</organism>
<dbReference type="Proteomes" id="UP001580407">
    <property type="component" value="Unassembled WGS sequence"/>
</dbReference>
<accession>A0ABV5BAN3</accession>
<proteinExistence type="predicted"/>
<evidence type="ECO:0000313" key="2">
    <source>
        <dbReference type="Proteomes" id="UP001580407"/>
    </source>
</evidence>